<accession>A0ACB7RRH9</accession>
<sequence length="306" mass="34386">MAAIKLILILKRRQALSCEYWVRPVWTKRREESELFTAMELMRNGGMSPATFDVLHDMVCGHLTKEWLCREPISSGERLALTLRYLSSGVLVRDAAMAFRVGVETAREIIHDTCQVLWEVLSAEYVKPPTMEEWREIASGLWNRWQFLNCLGAVDGKHIRIVCPKKAGSLFFNYKGTHSIVLMAAVDSRYLFRLVDVGAPGRLSDGGIFKDSPIGQRLYEVKLNLPRAAILPGSEIACPRVFVGDEAFQLRPDFMRPLPGSRTAPEEVIFNYTLSRASAAASYCTPGYCQDVFGTIGSWISRQCGL</sequence>
<proteinExistence type="predicted"/>
<evidence type="ECO:0000313" key="2">
    <source>
        <dbReference type="Proteomes" id="UP000821845"/>
    </source>
</evidence>
<reference evidence="1" key="1">
    <citation type="submission" date="2020-05" db="EMBL/GenBank/DDBJ databases">
        <title>Large-scale comparative analyses of tick genomes elucidate their genetic diversity and vector capacities.</title>
        <authorList>
            <person name="Jia N."/>
            <person name="Wang J."/>
            <person name="Shi W."/>
            <person name="Du L."/>
            <person name="Sun Y."/>
            <person name="Zhan W."/>
            <person name="Jiang J."/>
            <person name="Wang Q."/>
            <person name="Zhang B."/>
            <person name="Ji P."/>
            <person name="Sakyi L.B."/>
            <person name="Cui X."/>
            <person name="Yuan T."/>
            <person name="Jiang B."/>
            <person name="Yang W."/>
            <person name="Lam T.T.-Y."/>
            <person name="Chang Q."/>
            <person name="Ding S."/>
            <person name="Wang X."/>
            <person name="Zhu J."/>
            <person name="Ruan X."/>
            <person name="Zhao L."/>
            <person name="Wei J."/>
            <person name="Que T."/>
            <person name="Du C."/>
            <person name="Cheng J."/>
            <person name="Dai P."/>
            <person name="Han X."/>
            <person name="Huang E."/>
            <person name="Gao Y."/>
            <person name="Liu J."/>
            <person name="Shao H."/>
            <person name="Ye R."/>
            <person name="Li L."/>
            <person name="Wei W."/>
            <person name="Wang X."/>
            <person name="Wang C."/>
            <person name="Yang T."/>
            <person name="Huo Q."/>
            <person name="Li W."/>
            <person name="Guo W."/>
            <person name="Chen H."/>
            <person name="Zhou L."/>
            <person name="Ni X."/>
            <person name="Tian J."/>
            <person name="Zhou Y."/>
            <person name="Sheng Y."/>
            <person name="Liu T."/>
            <person name="Pan Y."/>
            <person name="Xia L."/>
            <person name="Li J."/>
            <person name="Zhao F."/>
            <person name="Cao W."/>
        </authorList>
    </citation>
    <scope>NUCLEOTIDE SEQUENCE</scope>
    <source>
        <strain evidence="1">Hyas-2018</strain>
    </source>
</reference>
<evidence type="ECO:0000313" key="1">
    <source>
        <dbReference type="EMBL" id="KAH6925276.1"/>
    </source>
</evidence>
<comment type="caution">
    <text evidence="1">The sequence shown here is derived from an EMBL/GenBank/DDBJ whole genome shotgun (WGS) entry which is preliminary data.</text>
</comment>
<gene>
    <name evidence="1" type="ORF">HPB50_003179</name>
</gene>
<protein>
    <submittedName>
        <fullName evidence="1">Uncharacterized protein</fullName>
    </submittedName>
</protein>
<organism evidence="1 2">
    <name type="scientific">Hyalomma asiaticum</name>
    <name type="common">Tick</name>
    <dbReference type="NCBI Taxonomy" id="266040"/>
    <lineage>
        <taxon>Eukaryota</taxon>
        <taxon>Metazoa</taxon>
        <taxon>Ecdysozoa</taxon>
        <taxon>Arthropoda</taxon>
        <taxon>Chelicerata</taxon>
        <taxon>Arachnida</taxon>
        <taxon>Acari</taxon>
        <taxon>Parasitiformes</taxon>
        <taxon>Ixodida</taxon>
        <taxon>Ixodoidea</taxon>
        <taxon>Ixodidae</taxon>
        <taxon>Hyalomminae</taxon>
        <taxon>Hyalomma</taxon>
    </lineage>
</organism>
<dbReference type="EMBL" id="CM023487">
    <property type="protein sequence ID" value="KAH6925276.1"/>
    <property type="molecule type" value="Genomic_DNA"/>
</dbReference>
<keyword evidence="2" id="KW-1185">Reference proteome</keyword>
<dbReference type="Proteomes" id="UP000821845">
    <property type="component" value="Chromosome 7"/>
</dbReference>
<name>A0ACB7RRH9_HYAAI</name>